<proteinExistence type="predicted"/>
<dbReference type="GO" id="GO:0005524">
    <property type="term" value="F:ATP binding"/>
    <property type="evidence" value="ECO:0007669"/>
    <property type="project" value="UniProtKB-KW"/>
</dbReference>
<dbReference type="Proteomes" id="UP000198908">
    <property type="component" value="Unassembled WGS sequence"/>
</dbReference>
<keyword evidence="1" id="KW-0547">Nucleotide-binding</keyword>
<dbReference type="STRING" id="416944.SAMN05421548_1275"/>
<dbReference type="InterPro" id="IPR039459">
    <property type="entry name" value="RepB-like_DNA_primase_dom"/>
</dbReference>
<dbReference type="SMART" id="SM00885">
    <property type="entry name" value="D5_N"/>
    <property type="match status" value="1"/>
</dbReference>
<dbReference type="GO" id="GO:0004386">
    <property type="term" value="F:helicase activity"/>
    <property type="evidence" value="ECO:0007669"/>
    <property type="project" value="UniProtKB-KW"/>
</dbReference>
<dbReference type="InterPro" id="IPR014818">
    <property type="entry name" value="Phage/plasmid_primase_P4_C"/>
</dbReference>
<name>A0A1G6Y6U2_9BURK</name>
<keyword evidence="3" id="KW-0067">ATP-binding</keyword>
<dbReference type="NCBIfam" id="TIGR01613">
    <property type="entry name" value="primase_Cterm"/>
    <property type="match status" value="1"/>
</dbReference>
<dbReference type="Pfam" id="PF08707">
    <property type="entry name" value="PriCT_2"/>
    <property type="match status" value="1"/>
</dbReference>
<accession>A0A1G6Y6U2</accession>
<dbReference type="Gene3D" id="3.30.70.1790">
    <property type="entry name" value="RepB DNA-primase, N-terminal domain"/>
    <property type="match status" value="1"/>
</dbReference>
<dbReference type="PANTHER" id="PTHR35372:SF2">
    <property type="entry name" value="SF3 HELICASE DOMAIN-CONTAINING PROTEIN"/>
    <property type="match status" value="1"/>
</dbReference>
<dbReference type="Pfam" id="PF08706">
    <property type="entry name" value="D5_N"/>
    <property type="match status" value="1"/>
</dbReference>
<dbReference type="PANTHER" id="PTHR35372">
    <property type="entry name" value="ATP BINDING PROTEIN-RELATED"/>
    <property type="match status" value="1"/>
</dbReference>
<evidence type="ECO:0000256" key="1">
    <source>
        <dbReference type="ARBA" id="ARBA00022741"/>
    </source>
</evidence>
<reference evidence="6" key="1">
    <citation type="submission" date="2016-09" db="EMBL/GenBank/DDBJ databases">
        <authorList>
            <person name="Varghese N."/>
            <person name="Submissions S."/>
        </authorList>
    </citation>
    <scope>NUCLEOTIDE SEQUENCE [LARGE SCALE GENOMIC DNA]</scope>
    <source>
        <strain evidence="6">TNe-862</strain>
    </source>
</reference>
<feature type="domain" description="SF3 helicase" evidence="4">
    <location>
        <begin position="365"/>
        <end position="527"/>
    </location>
</feature>
<evidence type="ECO:0000313" key="6">
    <source>
        <dbReference type="Proteomes" id="UP000198908"/>
    </source>
</evidence>
<evidence type="ECO:0000259" key="4">
    <source>
        <dbReference type="PROSITE" id="PS51206"/>
    </source>
</evidence>
<gene>
    <name evidence="5" type="ORF">SAMN05421548_1275</name>
</gene>
<organism evidence="5 6">
    <name type="scientific">Paraburkholderia lycopersici</name>
    <dbReference type="NCBI Taxonomy" id="416944"/>
    <lineage>
        <taxon>Bacteria</taxon>
        <taxon>Pseudomonadati</taxon>
        <taxon>Pseudomonadota</taxon>
        <taxon>Betaproteobacteria</taxon>
        <taxon>Burkholderiales</taxon>
        <taxon>Burkholderiaceae</taxon>
        <taxon>Paraburkholderia</taxon>
    </lineage>
</organism>
<evidence type="ECO:0000313" key="5">
    <source>
        <dbReference type="EMBL" id="SDD85306.1"/>
    </source>
</evidence>
<keyword evidence="6" id="KW-1185">Reference proteome</keyword>
<keyword evidence="2" id="KW-0378">Hydrolase</keyword>
<evidence type="ECO:0000256" key="3">
    <source>
        <dbReference type="ARBA" id="ARBA00022840"/>
    </source>
</evidence>
<keyword evidence="5" id="KW-0347">Helicase</keyword>
<dbReference type="InterPro" id="IPR006500">
    <property type="entry name" value="Helicase_put_C_phage/plasmid"/>
</dbReference>
<dbReference type="AlphaFoldDB" id="A0A1G6Y6U2"/>
<dbReference type="Gene3D" id="3.40.50.300">
    <property type="entry name" value="P-loop containing nucleotide triphosphate hydrolases"/>
    <property type="match status" value="1"/>
</dbReference>
<dbReference type="InterPro" id="IPR051620">
    <property type="entry name" value="ORF904-like_C"/>
</dbReference>
<dbReference type="GO" id="GO:0016817">
    <property type="term" value="F:hydrolase activity, acting on acid anhydrides"/>
    <property type="evidence" value="ECO:0007669"/>
    <property type="project" value="InterPro"/>
</dbReference>
<dbReference type="PROSITE" id="PS51206">
    <property type="entry name" value="SF3_HELICASE_1"/>
    <property type="match status" value="1"/>
</dbReference>
<evidence type="ECO:0000256" key="2">
    <source>
        <dbReference type="ARBA" id="ARBA00022801"/>
    </source>
</evidence>
<dbReference type="InterPro" id="IPR014819">
    <property type="entry name" value="PriCT_2"/>
</dbReference>
<sequence length="645" mass="72005">MEPPQNPGRFKTSPGHYHAVWLVDGCPIEAYRHVQAFIAKKFGGDPNVTDVTRCMRLAGTINRKNGQNHVVRIVSPTEGEECTPIAFSEFRRAFGMKPKRKPTAQKRPHGAGTHDLEEVRRALEKIPAEERHIWLYIGMALHSILPNAQGKALWDDWAKTARGKFDQAEQDRAWRNFKSTGGVTKGTLFYYAQQFSPGVTHVDVPTTEADLAKLFVATYKGEVAFDRHTSAWWVFDRTWEKSPHLALRRCKTMIENLIEATRGVQSEKQSGVLSALQRQATASSLTAILRHASLDADVEISGSRFDTNSDLLGVENGVIDLVVGRHRPARPDDFITLSCGTAYDAEARCPEFVKFIESITEGDNEFAHYIQRALGYSVFGHTREQVFFLIIGLGANGKGVLLRVLNQVLGDYGRTVAPNLLQRAYNGNPNASTSALMALKGARLYACTEFDGQKRFDEAFVKQISGSDALTGRCNFGEQETFKPVGKLWLSTNSDPEIAHDNKAVWRRLLVIPLMRSFSGKDCDPDLEEKLVHEAPGILNWLIEGAQQYRVRGLGQCAKVVSETAKLRSRSDTVRSWLMACCSTRNASVIQGAKDVYDSYRAHTRNNGRTALTVAKFNAKLEKLGFEHVRRAAFNGWKGFVLKSE</sequence>
<dbReference type="EMBL" id="FMYQ01000027">
    <property type="protein sequence ID" value="SDD85306.1"/>
    <property type="molecule type" value="Genomic_DNA"/>
</dbReference>
<dbReference type="Pfam" id="PF16793">
    <property type="entry name" value="RepB_primase"/>
    <property type="match status" value="1"/>
</dbReference>
<dbReference type="InterPro" id="IPR014015">
    <property type="entry name" value="Helicase_SF3_DNA-vir"/>
</dbReference>
<dbReference type="InterPro" id="IPR027417">
    <property type="entry name" value="P-loop_NTPase"/>
</dbReference>
<protein>
    <submittedName>
        <fullName evidence="5">Putative DNA primase/helicase</fullName>
    </submittedName>
</protein>